<evidence type="ECO:0000256" key="13">
    <source>
        <dbReference type="ARBA" id="ARBA00023136"/>
    </source>
</evidence>
<evidence type="ECO:0000256" key="11">
    <source>
        <dbReference type="ARBA" id="ARBA00023004"/>
    </source>
</evidence>
<feature type="transmembrane region" description="Helical" evidence="17">
    <location>
        <begin position="6"/>
        <end position="26"/>
    </location>
</feature>
<feature type="transmembrane region" description="Helical" evidence="17">
    <location>
        <begin position="129"/>
        <end position="148"/>
    </location>
</feature>
<keyword evidence="7" id="KW-0479">Metal-binding</keyword>
<dbReference type="PANTHER" id="PTHR30598:SF3">
    <property type="entry name" value="RESPIRATORY NITRATE REDUCTASE 1 GAMMA CHAIN"/>
    <property type="match status" value="1"/>
</dbReference>
<keyword evidence="8" id="KW-0249">Electron transport</keyword>
<dbReference type="GO" id="GO:0042128">
    <property type="term" value="P:nitrate assimilation"/>
    <property type="evidence" value="ECO:0007669"/>
    <property type="project" value="UniProtKB-KW"/>
</dbReference>
<evidence type="ECO:0000259" key="18">
    <source>
        <dbReference type="Pfam" id="PF02665"/>
    </source>
</evidence>
<evidence type="ECO:0000256" key="8">
    <source>
        <dbReference type="ARBA" id="ARBA00022982"/>
    </source>
</evidence>
<dbReference type="NCBIfam" id="TIGR00351">
    <property type="entry name" value="narI"/>
    <property type="match status" value="1"/>
</dbReference>
<dbReference type="GO" id="GO:0019645">
    <property type="term" value="P:anaerobic electron transport chain"/>
    <property type="evidence" value="ECO:0007669"/>
    <property type="project" value="UniProtKB-ARBA"/>
</dbReference>
<dbReference type="SUPFAM" id="SSF103501">
    <property type="entry name" value="Respiratory nitrate reductase 1 gamma chain"/>
    <property type="match status" value="1"/>
</dbReference>
<evidence type="ECO:0000256" key="17">
    <source>
        <dbReference type="SAM" id="Phobius"/>
    </source>
</evidence>
<feature type="binding site" description="axial binding residue" evidence="16">
    <location>
        <position position="187"/>
    </location>
    <ligand>
        <name>heme b</name>
        <dbReference type="ChEBI" id="CHEBI:60344"/>
        <label>2</label>
    </ligand>
    <ligandPart>
        <name>Fe</name>
        <dbReference type="ChEBI" id="CHEBI:18248"/>
    </ligandPart>
</feature>
<dbReference type="EMBL" id="RKQL01000001">
    <property type="protein sequence ID" value="RPE73069.1"/>
    <property type="molecule type" value="Genomic_DNA"/>
</dbReference>
<keyword evidence="3" id="KW-0813">Transport</keyword>
<keyword evidence="4" id="KW-1003">Cell membrane</keyword>
<dbReference type="Proteomes" id="UP000272193">
    <property type="component" value="Unassembled WGS sequence"/>
</dbReference>
<evidence type="ECO:0000313" key="19">
    <source>
        <dbReference type="EMBL" id="RPE73069.1"/>
    </source>
</evidence>
<dbReference type="GO" id="GO:0046872">
    <property type="term" value="F:metal ion binding"/>
    <property type="evidence" value="ECO:0007669"/>
    <property type="project" value="UniProtKB-KW"/>
</dbReference>
<evidence type="ECO:0000256" key="9">
    <source>
        <dbReference type="ARBA" id="ARBA00022989"/>
    </source>
</evidence>
<evidence type="ECO:0000256" key="5">
    <source>
        <dbReference type="ARBA" id="ARBA00022617"/>
    </source>
</evidence>
<evidence type="ECO:0000256" key="16">
    <source>
        <dbReference type="PIRSR" id="PIRSR603816-1"/>
    </source>
</evidence>
<dbReference type="GO" id="GO:0005886">
    <property type="term" value="C:plasma membrane"/>
    <property type="evidence" value="ECO:0007669"/>
    <property type="project" value="UniProtKB-SubCell"/>
</dbReference>
<evidence type="ECO:0000256" key="2">
    <source>
        <dbReference type="ARBA" id="ARBA00012500"/>
    </source>
</evidence>
<dbReference type="GO" id="GO:0009325">
    <property type="term" value="C:nitrate reductase complex"/>
    <property type="evidence" value="ECO:0007669"/>
    <property type="project" value="InterPro"/>
</dbReference>
<evidence type="ECO:0000313" key="20">
    <source>
        <dbReference type="Proteomes" id="UP000272193"/>
    </source>
</evidence>
<gene>
    <name evidence="19" type="ORF">EDC62_0780</name>
</gene>
<keyword evidence="6 17" id="KW-0812">Transmembrane</keyword>
<dbReference type="EC" id="1.7.5.1" evidence="2"/>
<feature type="transmembrane region" description="Helical" evidence="17">
    <location>
        <begin position="88"/>
        <end position="109"/>
    </location>
</feature>
<dbReference type="AlphaFoldDB" id="A0A3N4UZT6"/>
<dbReference type="GO" id="GO:0160182">
    <property type="term" value="F:nitrate reductase (quinone) activity"/>
    <property type="evidence" value="ECO:0007669"/>
    <property type="project" value="UniProtKB-EC"/>
</dbReference>
<keyword evidence="5 16" id="KW-0349">Heme</keyword>
<dbReference type="GO" id="GO:0020037">
    <property type="term" value="F:heme binding"/>
    <property type="evidence" value="ECO:0007669"/>
    <property type="project" value="TreeGrafter"/>
</dbReference>
<reference evidence="19 20" key="1">
    <citation type="submission" date="2018-11" db="EMBL/GenBank/DDBJ databases">
        <title>Genomic Encyclopedia of Type Strains, Phase IV (KMG-IV): sequencing the most valuable type-strain genomes for metagenomic binning, comparative biology and taxonomic classification.</title>
        <authorList>
            <person name="Goeker M."/>
        </authorList>
    </citation>
    <scope>NUCLEOTIDE SEQUENCE [LARGE SCALE GENOMIC DNA]</scope>
    <source>
        <strain evidence="19 20">DSM 101684</strain>
    </source>
</reference>
<dbReference type="InterPro" id="IPR023234">
    <property type="entry name" value="NarG-like_domain"/>
</dbReference>
<evidence type="ECO:0000256" key="14">
    <source>
        <dbReference type="ARBA" id="ARBA00048294"/>
    </source>
</evidence>
<keyword evidence="13 17" id="KW-0472">Membrane</keyword>
<dbReference type="Gene3D" id="1.20.950.20">
    <property type="entry name" value="Transmembrane di-heme cytochromes, Chain C"/>
    <property type="match status" value="1"/>
</dbReference>
<dbReference type="FunFam" id="1.20.950.20:FF:000001">
    <property type="entry name" value="Respiratory nitrate reductase subunit gamma"/>
    <property type="match status" value="1"/>
</dbReference>
<dbReference type="InterPro" id="IPR036197">
    <property type="entry name" value="NarG-like_sf"/>
</dbReference>
<keyword evidence="11 16" id="KW-0408">Iron</keyword>
<keyword evidence="12" id="KW-0534">Nitrate assimilation</keyword>
<evidence type="ECO:0000256" key="12">
    <source>
        <dbReference type="ARBA" id="ARBA00023063"/>
    </source>
</evidence>
<comment type="caution">
    <text evidence="19">The sequence shown here is derived from an EMBL/GenBank/DDBJ whole genome shotgun (WGS) entry which is preliminary data.</text>
</comment>
<comment type="subunit">
    <text evidence="15">Dimer of heterotrimers each composed of an alpha, a beta and a gamma chain. Alpha and beta are catalytic chains; gamma chains are involved in binding the enzyme complex to the cytoplasmic membrane.</text>
</comment>
<feature type="transmembrane region" description="Helical" evidence="17">
    <location>
        <begin position="189"/>
        <end position="217"/>
    </location>
</feature>
<dbReference type="PANTHER" id="PTHR30598">
    <property type="entry name" value="NITRATE REDUCTASE PRIVATE CHAPERONE, REDOX ENZYME MATURATION PROTEIN REMP FAMILY"/>
    <property type="match status" value="1"/>
</dbReference>
<evidence type="ECO:0000256" key="7">
    <source>
        <dbReference type="ARBA" id="ARBA00022723"/>
    </source>
</evidence>
<evidence type="ECO:0000256" key="15">
    <source>
        <dbReference type="ARBA" id="ARBA00063882"/>
    </source>
</evidence>
<keyword evidence="10" id="KW-0560">Oxidoreductase</keyword>
<evidence type="ECO:0000256" key="4">
    <source>
        <dbReference type="ARBA" id="ARBA00022475"/>
    </source>
</evidence>
<evidence type="ECO:0000256" key="10">
    <source>
        <dbReference type="ARBA" id="ARBA00023002"/>
    </source>
</evidence>
<keyword evidence="20" id="KW-1185">Reference proteome</keyword>
<feature type="binding site" description="axial binding residue" evidence="16">
    <location>
        <position position="66"/>
    </location>
    <ligand>
        <name>heme b</name>
        <dbReference type="ChEBI" id="CHEBI:60344"/>
        <label>2</label>
    </ligand>
    <ligandPart>
        <name>Fe</name>
        <dbReference type="ChEBI" id="CHEBI:18248"/>
    </ligandPart>
</feature>
<accession>A0A3N4UZT6</accession>
<feature type="domain" description="NarG-like" evidence="18">
    <location>
        <begin position="5"/>
        <end position="226"/>
    </location>
</feature>
<dbReference type="InterPro" id="IPR051936">
    <property type="entry name" value="Heme-iron_electron_transfer"/>
</dbReference>
<dbReference type="InterPro" id="IPR003816">
    <property type="entry name" value="Nitrate_red_gam"/>
</dbReference>
<feature type="transmembrane region" description="Helical" evidence="17">
    <location>
        <begin position="54"/>
        <end position="76"/>
    </location>
</feature>
<evidence type="ECO:0000256" key="1">
    <source>
        <dbReference type="ARBA" id="ARBA00004651"/>
    </source>
</evidence>
<evidence type="ECO:0000256" key="3">
    <source>
        <dbReference type="ARBA" id="ARBA00022448"/>
    </source>
</evidence>
<name>A0A3N4UZT6_9BURK</name>
<dbReference type="OrthoDB" id="9788113at2"/>
<comment type="catalytic activity">
    <reaction evidence="14">
        <text>nitrate + a quinol = a quinone + nitrite + H2O</text>
        <dbReference type="Rhea" id="RHEA:56144"/>
        <dbReference type="ChEBI" id="CHEBI:15377"/>
        <dbReference type="ChEBI" id="CHEBI:16301"/>
        <dbReference type="ChEBI" id="CHEBI:17632"/>
        <dbReference type="ChEBI" id="CHEBI:24646"/>
        <dbReference type="ChEBI" id="CHEBI:132124"/>
        <dbReference type="EC" id="1.7.5.1"/>
    </reaction>
</comment>
<protein>
    <recommendedName>
        <fullName evidence="2">nitrate reductase (quinone)</fullName>
        <ecNumber evidence="2">1.7.5.1</ecNumber>
    </recommendedName>
</protein>
<keyword evidence="9 17" id="KW-1133">Transmembrane helix</keyword>
<dbReference type="RefSeq" id="WP_124220615.1">
    <property type="nucleotide sequence ID" value="NZ_RKQL01000001.1"/>
</dbReference>
<proteinExistence type="predicted"/>
<evidence type="ECO:0000256" key="6">
    <source>
        <dbReference type="ARBA" id="ARBA00022692"/>
    </source>
</evidence>
<feature type="binding site" description="axial binding residue" evidence="16">
    <location>
        <position position="56"/>
    </location>
    <ligand>
        <name>heme b</name>
        <dbReference type="ChEBI" id="CHEBI:60344"/>
        <label>1</label>
    </ligand>
    <ligandPart>
        <name>Fe</name>
        <dbReference type="ChEBI" id="CHEBI:18248"/>
    </ligandPart>
</feature>
<sequence length="243" mass="27558">MSYLDHFLFGYYPYIALTVFLLGSLIRFDRDQYTWKSDSSQLLRAGQLRWGSNLFHIGILFLFFGHTVGMLTPHFVYEPFISAGAKQLLAMVSGGLFGLFGFVGVTMLLHRRLSDPRIRATSKTSDIVLLVLLWLQFALGLSTIPLSAQHLDGSMMLKLSEWAQRIVTFRAGAPELLADAGWVFKSHMFLGMTIFLIFPFTRLVHVWSGFGTLAYVFRPYQVVRSRRVGMTPRPVSVADPMNH</sequence>
<dbReference type="GO" id="GO:0009055">
    <property type="term" value="F:electron transfer activity"/>
    <property type="evidence" value="ECO:0007669"/>
    <property type="project" value="TreeGrafter"/>
</dbReference>
<feature type="binding site" description="axial binding residue" evidence="16">
    <location>
        <position position="205"/>
    </location>
    <ligand>
        <name>heme b</name>
        <dbReference type="ChEBI" id="CHEBI:60344"/>
        <label>1</label>
    </ligand>
    <ligandPart>
        <name>Fe</name>
        <dbReference type="ChEBI" id="CHEBI:18248"/>
    </ligandPart>
</feature>
<comment type="subcellular location">
    <subcellularLocation>
        <location evidence="1">Cell membrane</location>
        <topology evidence="1">Multi-pass membrane protein</topology>
    </subcellularLocation>
</comment>
<organism evidence="19 20">
    <name type="scientific">Tibeticola sediminis</name>
    <dbReference type="NCBI Taxonomy" id="1917811"/>
    <lineage>
        <taxon>Bacteria</taxon>
        <taxon>Pseudomonadati</taxon>
        <taxon>Pseudomonadota</taxon>
        <taxon>Betaproteobacteria</taxon>
        <taxon>Burkholderiales</taxon>
        <taxon>Comamonadaceae</taxon>
        <taxon>Tibeticola</taxon>
    </lineage>
</organism>
<dbReference type="Pfam" id="PF02665">
    <property type="entry name" value="Nitrate_red_gam"/>
    <property type="match status" value="1"/>
</dbReference>